<keyword evidence="1" id="KW-0732">Signal</keyword>
<sequence length="48" mass="6007">MIRPPYTYMCCFLWWLSILLVHRTWSTRPVVCIRIHCIRFRHCLPMAW</sequence>
<feature type="chain" id="PRO_5035714089" evidence="1">
    <location>
        <begin position="27"/>
        <end position="48"/>
    </location>
</feature>
<evidence type="ECO:0000313" key="3">
    <source>
        <dbReference type="Proteomes" id="UP000825935"/>
    </source>
</evidence>
<keyword evidence="3" id="KW-1185">Reference proteome</keyword>
<organism evidence="2 3">
    <name type="scientific">Ceratopteris richardii</name>
    <name type="common">Triangle waterfern</name>
    <dbReference type="NCBI Taxonomy" id="49495"/>
    <lineage>
        <taxon>Eukaryota</taxon>
        <taxon>Viridiplantae</taxon>
        <taxon>Streptophyta</taxon>
        <taxon>Embryophyta</taxon>
        <taxon>Tracheophyta</taxon>
        <taxon>Polypodiopsida</taxon>
        <taxon>Polypodiidae</taxon>
        <taxon>Polypodiales</taxon>
        <taxon>Pteridineae</taxon>
        <taxon>Pteridaceae</taxon>
        <taxon>Parkerioideae</taxon>
        <taxon>Ceratopteris</taxon>
    </lineage>
</organism>
<feature type="signal peptide" evidence="1">
    <location>
        <begin position="1"/>
        <end position="26"/>
    </location>
</feature>
<name>A0A8T2T225_CERRI</name>
<dbReference type="EMBL" id="CM035421">
    <property type="protein sequence ID" value="KAH7388592.1"/>
    <property type="molecule type" value="Genomic_DNA"/>
</dbReference>
<gene>
    <name evidence="2" type="ORF">KP509_16G083200</name>
</gene>
<dbReference type="AlphaFoldDB" id="A0A8T2T225"/>
<dbReference type="Proteomes" id="UP000825935">
    <property type="component" value="Chromosome 16"/>
</dbReference>
<accession>A0A8T2T225</accession>
<comment type="caution">
    <text evidence="2">The sequence shown here is derived from an EMBL/GenBank/DDBJ whole genome shotgun (WGS) entry which is preliminary data.</text>
</comment>
<protein>
    <submittedName>
        <fullName evidence="2">Uncharacterized protein</fullName>
    </submittedName>
</protein>
<evidence type="ECO:0000256" key="1">
    <source>
        <dbReference type="SAM" id="SignalP"/>
    </source>
</evidence>
<proteinExistence type="predicted"/>
<reference evidence="2" key="1">
    <citation type="submission" date="2021-08" db="EMBL/GenBank/DDBJ databases">
        <title>WGS assembly of Ceratopteris richardii.</title>
        <authorList>
            <person name="Marchant D.B."/>
            <person name="Chen G."/>
            <person name="Jenkins J."/>
            <person name="Shu S."/>
            <person name="Leebens-Mack J."/>
            <person name="Grimwood J."/>
            <person name="Schmutz J."/>
            <person name="Soltis P."/>
            <person name="Soltis D."/>
            <person name="Chen Z.-H."/>
        </authorList>
    </citation>
    <scope>NUCLEOTIDE SEQUENCE</scope>
    <source>
        <strain evidence="2">Whitten #5841</strain>
        <tissue evidence="2">Leaf</tissue>
    </source>
</reference>
<evidence type="ECO:0000313" key="2">
    <source>
        <dbReference type="EMBL" id="KAH7388592.1"/>
    </source>
</evidence>